<dbReference type="InterPro" id="IPR037066">
    <property type="entry name" value="Plug_dom_sf"/>
</dbReference>
<keyword evidence="8" id="KW-0732">Signal</keyword>
<comment type="caution">
    <text evidence="10">The sequence shown here is derived from an EMBL/GenBank/DDBJ whole genome shotgun (WGS) entry which is preliminary data.</text>
</comment>
<dbReference type="Pfam" id="PF13620">
    <property type="entry name" value="CarboxypepD_reg"/>
    <property type="match status" value="1"/>
</dbReference>
<dbReference type="Gene3D" id="2.60.40.1120">
    <property type="entry name" value="Carboxypeptidase-like, regulatory domain"/>
    <property type="match status" value="1"/>
</dbReference>
<keyword evidence="10" id="KW-0675">Receptor</keyword>
<evidence type="ECO:0000313" key="11">
    <source>
        <dbReference type="Proteomes" id="UP000600600"/>
    </source>
</evidence>
<keyword evidence="4 7" id="KW-0812">Transmembrane</keyword>
<keyword evidence="6 7" id="KW-0998">Cell outer membrane</keyword>
<dbReference type="Gene3D" id="2.40.170.20">
    <property type="entry name" value="TonB-dependent receptor, beta-barrel domain"/>
    <property type="match status" value="1"/>
</dbReference>
<dbReference type="NCBIfam" id="TIGR04057">
    <property type="entry name" value="SusC_RagA_signa"/>
    <property type="match status" value="1"/>
</dbReference>
<gene>
    <name evidence="10" type="ORF">H8S67_15205</name>
</gene>
<dbReference type="InterPro" id="IPR039426">
    <property type="entry name" value="TonB-dep_rcpt-like"/>
</dbReference>
<dbReference type="InterPro" id="IPR036942">
    <property type="entry name" value="Beta-barrel_TonB_sf"/>
</dbReference>
<evidence type="ECO:0000256" key="3">
    <source>
        <dbReference type="ARBA" id="ARBA00022452"/>
    </source>
</evidence>
<dbReference type="Gene3D" id="2.170.130.10">
    <property type="entry name" value="TonB-dependent receptor, plug domain"/>
    <property type="match status" value="1"/>
</dbReference>
<evidence type="ECO:0000256" key="2">
    <source>
        <dbReference type="ARBA" id="ARBA00022448"/>
    </source>
</evidence>
<dbReference type="InterPro" id="IPR012910">
    <property type="entry name" value="Plug_dom"/>
</dbReference>
<keyword evidence="2 7" id="KW-0813">Transport</keyword>
<organism evidence="10 11">
    <name type="scientific">Bacteroides difficilis</name>
    <dbReference type="NCBI Taxonomy" id="2763021"/>
    <lineage>
        <taxon>Bacteria</taxon>
        <taxon>Pseudomonadati</taxon>
        <taxon>Bacteroidota</taxon>
        <taxon>Bacteroidia</taxon>
        <taxon>Bacteroidales</taxon>
        <taxon>Bacteroidaceae</taxon>
        <taxon>Bacteroides</taxon>
    </lineage>
</organism>
<feature type="domain" description="TonB-dependent receptor plug" evidence="9">
    <location>
        <begin position="129"/>
        <end position="240"/>
    </location>
</feature>
<dbReference type="Pfam" id="PF07715">
    <property type="entry name" value="Plug"/>
    <property type="match status" value="1"/>
</dbReference>
<proteinExistence type="inferred from homology"/>
<dbReference type="EMBL" id="JACOOE010000007">
    <property type="protein sequence ID" value="MBC5606007.1"/>
    <property type="molecule type" value="Genomic_DNA"/>
</dbReference>
<protein>
    <submittedName>
        <fullName evidence="10">TonB-dependent receptor</fullName>
    </submittedName>
</protein>
<reference evidence="10 11" key="1">
    <citation type="submission" date="2020-08" db="EMBL/GenBank/DDBJ databases">
        <title>Genome public.</title>
        <authorList>
            <person name="Liu C."/>
            <person name="Sun Q."/>
        </authorList>
    </citation>
    <scope>NUCLEOTIDE SEQUENCE [LARGE SCALE GENOMIC DNA]</scope>
    <source>
        <strain evidence="10 11">M27</strain>
    </source>
</reference>
<dbReference type="PROSITE" id="PS52016">
    <property type="entry name" value="TONB_DEPENDENT_REC_3"/>
    <property type="match status" value="1"/>
</dbReference>
<evidence type="ECO:0000259" key="9">
    <source>
        <dbReference type="Pfam" id="PF07715"/>
    </source>
</evidence>
<feature type="chain" id="PRO_5046422314" evidence="8">
    <location>
        <begin position="33"/>
        <end position="1064"/>
    </location>
</feature>
<evidence type="ECO:0000256" key="1">
    <source>
        <dbReference type="ARBA" id="ARBA00004571"/>
    </source>
</evidence>
<sequence>MYRIVNYKKIRTGLHRMLVITLLGSLSAFAWAQESVLKGRVVDVEGNPIVGAVVNVLEGSRVALTDKDGYFSLKKVAPADEIYASCVGYLPATAIAAFDGNFMMVLKDDLDVYAHTAPVPFGRKPVKFMTEAVSTVTGEELQKHPVTVLQNAFTSTLTGVETYEKNSEPGWSETLFYIRGLRTMNNNLANDGQIAEKPLVIVDNVERDLSFLDAYPIESITVLKDAAAAAIYGMKGANGAIIVTTKRGEAGRTKIDFTQEVGFQTLSGLPESQNSYNYAMTKNQANYLDGLAPEFSAHDIEMYRRVSNGEKLTGMEQYKYFNTNWYDTMLRDVVPQYRTNLQVSGGNARARYYVSFSYLRQEGMYDTEWTNYNDGYSTQHVLNRYNLRSNIDIDVTKFLNVSMDLGGRIDNISQPGIDTYALFTWGGGENLPIYPVYTPNGSFFFPTDSDAKNGAAQIAGRGIEKNRRRNLYTTITANGDLGALVEGLKANLTFSFDSYETFQQVQRADVDGFYYNFRDEVNSVDDYSYKRMRTSVSLPNPTTSPRDYYYNINLNGGFSYQNVFNRKHWLDAKAFIRTYQNVVRGQYSSNRYLSYNAQATYVYDNRYILSGNLSYMGCDNFAPGDRYGLFPGGSAGWILSEEPWFKNDAVKLLKFRLSYGRAGMSNIYTTSDGGVPAVRYPYQGAYAQGGGYSFGTGQAYDEGVYESLVGNRNIKWEISDMVNFGVDFDLWNKKLYGQIDVFKEWRSNILITRSTTPTGMFGVAVPQDSYGKAETKGVEITLGHTNKIGDLTYHIQGMLTWNTNKITDMDETAVDYGYQRKTGNRINQSQLLQWEQWASDPSLIPTSHQDAIDHPEKYPYHSAGVYKLGNAVFKDVNGDRIIDTYDKMPMGYTKIPELIPTLNVGFEWKGFDARAVFTAYLNRTIGCRENMDNGFGWGGTSTHAVTSTWGYYTDDPTDPRNINAKYPRLSNSFSNIDRNYPYNESDIWVVNGDFLSLRNVEVGYSLPKQWIAKANLTKCRIYFSGYNLCSWSHLPDGFDPENPTNYIWAYPKTKSFTFGINVGF</sequence>
<evidence type="ECO:0000256" key="5">
    <source>
        <dbReference type="ARBA" id="ARBA00023136"/>
    </source>
</evidence>
<evidence type="ECO:0000256" key="4">
    <source>
        <dbReference type="ARBA" id="ARBA00022692"/>
    </source>
</evidence>
<accession>A0ABR7CDY6</accession>
<comment type="similarity">
    <text evidence="7">Belongs to the TonB-dependent receptor family.</text>
</comment>
<dbReference type="SUPFAM" id="SSF56935">
    <property type="entry name" value="Porins"/>
    <property type="match status" value="1"/>
</dbReference>
<evidence type="ECO:0000256" key="6">
    <source>
        <dbReference type="ARBA" id="ARBA00023237"/>
    </source>
</evidence>
<dbReference type="InterPro" id="IPR008969">
    <property type="entry name" value="CarboxyPept-like_regulatory"/>
</dbReference>
<keyword evidence="11" id="KW-1185">Reference proteome</keyword>
<dbReference type="InterPro" id="IPR023997">
    <property type="entry name" value="TonB-dep_OMP_SusC/RagA_CS"/>
</dbReference>
<evidence type="ECO:0000256" key="7">
    <source>
        <dbReference type="PROSITE-ProRule" id="PRU01360"/>
    </source>
</evidence>
<name>A0ABR7CDY6_9BACE</name>
<keyword evidence="3 7" id="KW-1134">Transmembrane beta strand</keyword>
<evidence type="ECO:0000256" key="8">
    <source>
        <dbReference type="SAM" id="SignalP"/>
    </source>
</evidence>
<dbReference type="Proteomes" id="UP000600600">
    <property type="component" value="Unassembled WGS sequence"/>
</dbReference>
<dbReference type="NCBIfam" id="TIGR04056">
    <property type="entry name" value="OMP_RagA_SusC"/>
    <property type="match status" value="1"/>
</dbReference>
<keyword evidence="5 7" id="KW-0472">Membrane</keyword>
<dbReference type="InterPro" id="IPR023996">
    <property type="entry name" value="TonB-dep_OMP_SusC/RagA"/>
</dbReference>
<feature type="signal peptide" evidence="8">
    <location>
        <begin position="1"/>
        <end position="32"/>
    </location>
</feature>
<comment type="subcellular location">
    <subcellularLocation>
        <location evidence="1 7">Cell outer membrane</location>
        <topology evidence="1 7">Multi-pass membrane protein</topology>
    </subcellularLocation>
</comment>
<dbReference type="SUPFAM" id="SSF49464">
    <property type="entry name" value="Carboxypeptidase regulatory domain-like"/>
    <property type="match status" value="1"/>
</dbReference>
<evidence type="ECO:0000313" key="10">
    <source>
        <dbReference type="EMBL" id="MBC5606007.1"/>
    </source>
</evidence>